<dbReference type="InterPro" id="IPR036291">
    <property type="entry name" value="NAD(P)-bd_dom_sf"/>
</dbReference>
<dbReference type="InterPro" id="IPR002347">
    <property type="entry name" value="SDR_fam"/>
</dbReference>
<evidence type="ECO:0000313" key="3">
    <source>
        <dbReference type="EMBL" id="KFM74135.1"/>
    </source>
</evidence>
<dbReference type="EMBL" id="KK118883">
    <property type="protein sequence ID" value="KFM74135.1"/>
    <property type="molecule type" value="Genomic_DNA"/>
</dbReference>
<organism evidence="3 4">
    <name type="scientific">Stegodyphus mimosarum</name>
    <name type="common">African social velvet spider</name>
    <dbReference type="NCBI Taxonomy" id="407821"/>
    <lineage>
        <taxon>Eukaryota</taxon>
        <taxon>Metazoa</taxon>
        <taxon>Ecdysozoa</taxon>
        <taxon>Arthropoda</taxon>
        <taxon>Chelicerata</taxon>
        <taxon>Arachnida</taxon>
        <taxon>Araneae</taxon>
        <taxon>Araneomorphae</taxon>
        <taxon>Entelegynae</taxon>
        <taxon>Eresoidea</taxon>
        <taxon>Eresidae</taxon>
        <taxon>Stegodyphus</taxon>
    </lineage>
</organism>
<keyword evidence="2" id="KW-0560">Oxidoreductase</keyword>
<dbReference type="PRINTS" id="PR00081">
    <property type="entry name" value="GDHRDH"/>
</dbReference>
<dbReference type="OrthoDB" id="8947933at2759"/>
<evidence type="ECO:0000256" key="2">
    <source>
        <dbReference type="ARBA" id="ARBA00023002"/>
    </source>
</evidence>
<accession>A0A087U9U6</accession>
<dbReference type="STRING" id="407821.A0A087U9U6"/>
<dbReference type="PANTHER" id="PTHR43115">
    <property type="entry name" value="DEHYDROGENASE/REDUCTASE SDR FAMILY MEMBER 11"/>
    <property type="match status" value="1"/>
</dbReference>
<dbReference type="SUPFAM" id="SSF51735">
    <property type="entry name" value="NAD(P)-binding Rossmann-fold domains"/>
    <property type="match status" value="1"/>
</dbReference>
<dbReference type="AlphaFoldDB" id="A0A087U9U6"/>
<proteinExistence type="inferred from homology"/>
<name>A0A087U9U6_STEMI</name>
<dbReference type="GO" id="GO:0016491">
    <property type="term" value="F:oxidoreductase activity"/>
    <property type="evidence" value="ECO:0007669"/>
    <property type="project" value="UniProtKB-KW"/>
</dbReference>
<keyword evidence="4" id="KW-1185">Reference proteome</keyword>
<evidence type="ECO:0000313" key="4">
    <source>
        <dbReference type="Proteomes" id="UP000054359"/>
    </source>
</evidence>
<feature type="non-terminal residue" evidence="3">
    <location>
        <position position="149"/>
    </location>
</feature>
<dbReference type="Gene3D" id="3.40.50.720">
    <property type="entry name" value="NAD(P)-binding Rossmann-like Domain"/>
    <property type="match status" value="1"/>
</dbReference>
<sequence length="149" mass="16323">MERWRGRVALVTGASAGIGAGICRELVKQGMVVVGCARNVEKIKAITEEEEVKTASGRLIAIKCDLTKESEILSMFQEIRQKFGHVDVCINNAGMSHDAPLLTGDTNQWREILEVNVLALCICSRESIKLMKEKEIDDGQIIHISSIGG</sequence>
<evidence type="ECO:0000256" key="1">
    <source>
        <dbReference type="ARBA" id="ARBA00006484"/>
    </source>
</evidence>
<dbReference type="Proteomes" id="UP000054359">
    <property type="component" value="Unassembled WGS sequence"/>
</dbReference>
<protein>
    <submittedName>
        <fullName evidence="3">Dehydrogenase/reductase SDR family member 11</fullName>
    </submittedName>
</protein>
<dbReference type="OMA" id="SGGHECA"/>
<gene>
    <name evidence="3" type="ORF">X975_25818</name>
</gene>
<dbReference type="PANTHER" id="PTHR43115:SF4">
    <property type="entry name" value="DEHYDROGENASE_REDUCTASE SDR FAMILY MEMBER 11"/>
    <property type="match status" value="1"/>
</dbReference>
<comment type="similarity">
    <text evidence="1">Belongs to the short-chain dehydrogenases/reductases (SDR) family.</text>
</comment>
<reference evidence="3 4" key="1">
    <citation type="submission" date="2013-11" db="EMBL/GenBank/DDBJ databases">
        <title>Genome sequencing of Stegodyphus mimosarum.</title>
        <authorList>
            <person name="Bechsgaard J."/>
        </authorList>
    </citation>
    <scope>NUCLEOTIDE SEQUENCE [LARGE SCALE GENOMIC DNA]</scope>
</reference>
<dbReference type="Pfam" id="PF00106">
    <property type="entry name" value="adh_short"/>
    <property type="match status" value="1"/>
</dbReference>